<organism evidence="1 2">
    <name type="scientific">Egicoccus halophilus</name>
    <dbReference type="NCBI Taxonomy" id="1670830"/>
    <lineage>
        <taxon>Bacteria</taxon>
        <taxon>Bacillati</taxon>
        <taxon>Actinomycetota</taxon>
        <taxon>Nitriliruptoria</taxon>
        <taxon>Egicoccales</taxon>
        <taxon>Egicoccaceae</taxon>
        <taxon>Egicoccus</taxon>
    </lineage>
</organism>
<keyword evidence="2" id="KW-1185">Reference proteome</keyword>
<proteinExistence type="predicted"/>
<reference evidence="1" key="1">
    <citation type="journal article" date="2014" name="Int. J. Syst. Evol. Microbiol.">
        <title>Complete genome sequence of Corynebacterium casei LMG S-19264T (=DSM 44701T), isolated from a smear-ripened cheese.</title>
        <authorList>
            <consortium name="US DOE Joint Genome Institute (JGI-PGF)"/>
            <person name="Walter F."/>
            <person name="Albersmeier A."/>
            <person name="Kalinowski J."/>
            <person name="Ruckert C."/>
        </authorList>
    </citation>
    <scope>NUCLEOTIDE SEQUENCE</scope>
    <source>
        <strain evidence="1">CGMCC 1.14988</strain>
    </source>
</reference>
<name>A0A8J3AA11_9ACTN</name>
<accession>A0A8J3AA11</accession>
<reference evidence="1" key="2">
    <citation type="submission" date="2020-09" db="EMBL/GenBank/DDBJ databases">
        <authorList>
            <person name="Sun Q."/>
            <person name="Zhou Y."/>
        </authorList>
    </citation>
    <scope>NUCLEOTIDE SEQUENCE</scope>
    <source>
        <strain evidence="1">CGMCC 1.14988</strain>
    </source>
</reference>
<dbReference type="EMBL" id="BMHA01000011">
    <property type="protein sequence ID" value="GGI08306.1"/>
    <property type="molecule type" value="Genomic_DNA"/>
</dbReference>
<comment type="caution">
    <text evidence="1">The sequence shown here is derived from an EMBL/GenBank/DDBJ whole genome shotgun (WGS) entry which is preliminary data.</text>
</comment>
<dbReference type="Proteomes" id="UP000650511">
    <property type="component" value="Unassembled WGS sequence"/>
</dbReference>
<sequence length="77" mass="8453">MRRLRPRTDPRLHPVDERGLVGCARVGVDVSVELCMACPALEGVERRDGQLVTIACRPPVSPTAAAGPFPWDRSTWT</sequence>
<evidence type="ECO:0000313" key="2">
    <source>
        <dbReference type="Proteomes" id="UP000650511"/>
    </source>
</evidence>
<dbReference type="AlphaFoldDB" id="A0A8J3AA11"/>
<gene>
    <name evidence="1" type="ORF">GCM10011354_28430</name>
</gene>
<evidence type="ECO:0000313" key="1">
    <source>
        <dbReference type="EMBL" id="GGI08306.1"/>
    </source>
</evidence>
<dbReference type="RefSeq" id="WP_130650098.1">
    <property type="nucleotide sequence ID" value="NZ_BMHA01000011.1"/>
</dbReference>
<protein>
    <submittedName>
        <fullName evidence="1">Uncharacterized protein</fullName>
    </submittedName>
</protein>